<dbReference type="FunCoup" id="A0A0B2UJM2">
    <property type="interactions" value="55"/>
</dbReference>
<protein>
    <submittedName>
        <fullName evidence="5">Putative HemK-like methylase</fullName>
    </submittedName>
</protein>
<dbReference type="GO" id="GO:0008757">
    <property type="term" value="F:S-adenosylmethionine-dependent methyltransferase activity"/>
    <property type="evidence" value="ECO:0007669"/>
    <property type="project" value="TreeGrafter"/>
</dbReference>
<evidence type="ECO:0000256" key="2">
    <source>
        <dbReference type="ARBA" id="ARBA00022603"/>
    </source>
</evidence>
<dbReference type="GeneID" id="26261933"/>
<dbReference type="CDD" id="cd02440">
    <property type="entry name" value="AdoMet_MTases"/>
    <property type="match status" value="1"/>
</dbReference>
<dbReference type="PANTHER" id="PTHR45875">
    <property type="entry name" value="METHYLTRANSFERASE N6AMT1"/>
    <property type="match status" value="1"/>
</dbReference>
<dbReference type="GO" id="GO:0008276">
    <property type="term" value="F:protein methyltransferase activity"/>
    <property type="evidence" value="ECO:0007669"/>
    <property type="project" value="TreeGrafter"/>
</dbReference>
<name>A0A0B2UJM2_9MICR</name>
<dbReference type="EMBL" id="JOKQ01000006">
    <property type="protein sequence ID" value="KHN69563.1"/>
    <property type="molecule type" value="Genomic_DNA"/>
</dbReference>
<dbReference type="HOGENOM" id="CLU_018398_6_2_1"/>
<dbReference type="GO" id="GO:0032259">
    <property type="term" value="P:methylation"/>
    <property type="evidence" value="ECO:0007669"/>
    <property type="project" value="UniProtKB-KW"/>
</dbReference>
<dbReference type="InterPro" id="IPR052190">
    <property type="entry name" value="Euk-Arch_PrmC-MTase"/>
</dbReference>
<reference evidence="5 6" key="1">
    <citation type="journal article" date="2014" name="MBio">
        <title>The Ordospora colligata genome; evolution of extreme reduction in microsporidia and host-to-parasite horizontal gene transfer.</title>
        <authorList>
            <person name="Pombert J.-F."/>
            <person name="Haag K.L."/>
            <person name="Beidas S."/>
            <person name="Ebert D."/>
            <person name="Keeling P.J."/>
        </authorList>
    </citation>
    <scope>NUCLEOTIDE SEQUENCE [LARGE SCALE GENOMIC DNA]</scope>
    <source>
        <strain evidence="5 6">OC4</strain>
    </source>
</reference>
<dbReference type="PROSITE" id="PS00092">
    <property type="entry name" value="N6_MTASE"/>
    <property type="match status" value="1"/>
</dbReference>
<dbReference type="InterPro" id="IPR002052">
    <property type="entry name" value="DNA_methylase_N6_adenine_CS"/>
</dbReference>
<evidence type="ECO:0000313" key="5">
    <source>
        <dbReference type="EMBL" id="KHN69563.1"/>
    </source>
</evidence>
<dbReference type="AlphaFoldDB" id="A0A0B2UJM2"/>
<gene>
    <name evidence="5" type="ORF">M896_060620</name>
</gene>
<sequence>MDWYEPGEDTYTLIDAIEAEALRGMVVLDLGTSTGVITQLLKKQNTVISSDMNIKALLNHSGGNLVRADLLSCINQNAFDAVAFNPPYVLDSDDPVIGGEAFGRSVIDRFIDTVRIPTVYLLVIKANKPQEIISSMEARGYQSKVIKIRKIMGETIYIIKGILNSSQVHAQKLLNSTVLLN</sequence>
<accession>A0A0B2UJM2</accession>
<dbReference type="OrthoDB" id="406152at2759"/>
<dbReference type="Proteomes" id="UP000031056">
    <property type="component" value="Unassembled WGS sequence"/>
</dbReference>
<evidence type="ECO:0000313" key="6">
    <source>
        <dbReference type="Proteomes" id="UP000031056"/>
    </source>
</evidence>
<comment type="similarity">
    <text evidence="1">Belongs to the eukaryotic/archaeal PrmC-related family.</text>
</comment>
<dbReference type="STRING" id="1354746.A0A0B2UJM2"/>
<proteinExistence type="inferred from homology"/>
<keyword evidence="2 5" id="KW-0489">Methyltransferase</keyword>
<dbReference type="RefSeq" id="XP_014563605.1">
    <property type="nucleotide sequence ID" value="XM_014708119.1"/>
</dbReference>
<evidence type="ECO:0000256" key="1">
    <source>
        <dbReference type="ARBA" id="ARBA00006149"/>
    </source>
</evidence>
<dbReference type="InterPro" id="IPR029063">
    <property type="entry name" value="SAM-dependent_MTases_sf"/>
</dbReference>
<dbReference type="Gene3D" id="3.40.50.150">
    <property type="entry name" value="Vaccinia Virus protein VP39"/>
    <property type="match status" value="1"/>
</dbReference>
<evidence type="ECO:0000256" key="3">
    <source>
        <dbReference type="ARBA" id="ARBA00022679"/>
    </source>
</evidence>
<evidence type="ECO:0000256" key="4">
    <source>
        <dbReference type="ARBA" id="ARBA00022691"/>
    </source>
</evidence>
<dbReference type="GO" id="GO:0035657">
    <property type="term" value="C:eRF1 methyltransferase complex"/>
    <property type="evidence" value="ECO:0007669"/>
    <property type="project" value="TreeGrafter"/>
</dbReference>
<comment type="caution">
    <text evidence="5">The sequence shown here is derived from an EMBL/GenBank/DDBJ whole genome shotgun (WGS) entry which is preliminary data.</text>
</comment>
<dbReference type="PANTHER" id="PTHR45875:SF1">
    <property type="entry name" value="METHYLTRANSFERASE N6AMT1"/>
    <property type="match status" value="1"/>
</dbReference>
<dbReference type="VEuPathDB" id="MicrosporidiaDB:M896_060620"/>
<dbReference type="InParanoid" id="A0A0B2UJM2"/>
<keyword evidence="6" id="KW-1185">Reference proteome</keyword>
<keyword evidence="4" id="KW-0949">S-adenosyl-L-methionine</keyword>
<dbReference type="GO" id="GO:0003676">
    <property type="term" value="F:nucleic acid binding"/>
    <property type="evidence" value="ECO:0007669"/>
    <property type="project" value="InterPro"/>
</dbReference>
<dbReference type="SUPFAM" id="SSF53335">
    <property type="entry name" value="S-adenosyl-L-methionine-dependent methyltransferases"/>
    <property type="match status" value="1"/>
</dbReference>
<keyword evidence="3" id="KW-0808">Transferase</keyword>
<organism evidence="5 6">
    <name type="scientific">Ordospora colligata OC4</name>
    <dbReference type="NCBI Taxonomy" id="1354746"/>
    <lineage>
        <taxon>Eukaryota</taxon>
        <taxon>Fungi</taxon>
        <taxon>Fungi incertae sedis</taxon>
        <taxon>Microsporidia</taxon>
        <taxon>Ordosporidae</taxon>
        <taxon>Ordospora</taxon>
    </lineage>
</organism>